<dbReference type="InterPro" id="IPR010432">
    <property type="entry name" value="RDD"/>
</dbReference>
<dbReference type="GO" id="GO:0005886">
    <property type="term" value="C:plasma membrane"/>
    <property type="evidence" value="ECO:0007669"/>
    <property type="project" value="UniProtKB-SubCell"/>
</dbReference>
<sequence length="142" mass="15878">MSEQTNAPLPDGITYPTLVKRVQSIFIDTVFIVGLTFAFSAILSSFDSVPDWLRMSVFILIWVIYEPLCVTFGCTLGNYVLGLRVRDNNNIGEGINILRAALRYALKVTLGWISFVTIHSNSKRRAIHDLAAGSVMILIERK</sequence>
<name>A0A979G8C6_CHIPD</name>
<feature type="transmembrane region" description="Helical" evidence="6">
    <location>
        <begin position="58"/>
        <end position="81"/>
    </location>
</feature>
<keyword evidence="2" id="KW-1003">Cell membrane</keyword>
<evidence type="ECO:0000259" key="7">
    <source>
        <dbReference type="Pfam" id="PF06271"/>
    </source>
</evidence>
<feature type="transmembrane region" description="Helical" evidence="6">
    <location>
        <begin position="25"/>
        <end position="46"/>
    </location>
</feature>
<dbReference type="RefSeq" id="WP_012792764.1">
    <property type="nucleotide sequence ID" value="NC_013132.1"/>
</dbReference>
<evidence type="ECO:0000256" key="2">
    <source>
        <dbReference type="ARBA" id="ARBA00022475"/>
    </source>
</evidence>
<evidence type="ECO:0000256" key="3">
    <source>
        <dbReference type="ARBA" id="ARBA00022692"/>
    </source>
</evidence>
<evidence type="ECO:0000256" key="6">
    <source>
        <dbReference type="SAM" id="Phobius"/>
    </source>
</evidence>
<dbReference type="EMBL" id="CP001699">
    <property type="protein sequence ID" value="ACU62596.1"/>
    <property type="molecule type" value="Genomic_DNA"/>
</dbReference>
<reference evidence="8 9" key="2">
    <citation type="journal article" date="2010" name="Stand. Genomic Sci.">
        <title>Complete genome sequence of Chitinophaga pinensis type strain (UQM 2034).</title>
        <authorList>
            <person name="Glavina Del Rio T."/>
            <person name="Abt B."/>
            <person name="Spring S."/>
            <person name="Lapidus A."/>
            <person name="Nolan M."/>
            <person name="Tice H."/>
            <person name="Copeland A."/>
            <person name="Cheng J.F."/>
            <person name="Chen F."/>
            <person name="Bruce D."/>
            <person name="Goodwin L."/>
            <person name="Pitluck S."/>
            <person name="Ivanova N."/>
            <person name="Mavromatis K."/>
            <person name="Mikhailova N."/>
            <person name="Pati A."/>
            <person name="Chen A."/>
            <person name="Palaniappan K."/>
            <person name="Land M."/>
            <person name="Hauser L."/>
            <person name="Chang Y.J."/>
            <person name="Jeffries C.D."/>
            <person name="Chain P."/>
            <person name="Saunders E."/>
            <person name="Detter J.C."/>
            <person name="Brettin T."/>
            <person name="Rohde M."/>
            <person name="Goker M."/>
            <person name="Bristow J."/>
            <person name="Eisen J.A."/>
            <person name="Markowitz V."/>
            <person name="Hugenholtz P."/>
            <person name="Kyrpides N.C."/>
            <person name="Klenk H.P."/>
            <person name="Lucas S."/>
        </authorList>
    </citation>
    <scope>NUCLEOTIDE SEQUENCE [LARGE SCALE GENOMIC DNA]</scope>
    <source>
        <strain evidence="9">ATCC 43595 / DSM 2588 / LMG 13176 / NBRC 15968 / NCIMB 11800 / UQM 2034</strain>
    </source>
</reference>
<dbReference type="InterPro" id="IPR051791">
    <property type="entry name" value="Pra-immunoreactive"/>
</dbReference>
<dbReference type="AlphaFoldDB" id="A0A979G8C6"/>
<dbReference type="Pfam" id="PF06271">
    <property type="entry name" value="RDD"/>
    <property type="match status" value="1"/>
</dbReference>
<evidence type="ECO:0000313" key="8">
    <source>
        <dbReference type="EMBL" id="ACU62596.1"/>
    </source>
</evidence>
<dbReference type="PANTHER" id="PTHR36115">
    <property type="entry name" value="PROLINE-RICH ANTIGEN HOMOLOG-RELATED"/>
    <property type="match status" value="1"/>
</dbReference>
<keyword evidence="3 6" id="KW-0812">Transmembrane</keyword>
<dbReference type="KEGG" id="cpi:Cpin_5164"/>
<feature type="domain" description="RDD" evidence="7">
    <location>
        <begin position="15"/>
        <end position="133"/>
    </location>
</feature>
<gene>
    <name evidence="8" type="ordered locus">Cpin_5164</name>
</gene>
<protein>
    <submittedName>
        <fullName evidence="8">RDD domain containing protein</fullName>
    </submittedName>
</protein>
<evidence type="ECO:0000256" key="5">
    <source>
        <dbReference type="ARBA" id="ARBA00023136"/>
    </source>
</evidence>
<reference evidence="9" key="1">
    <citation type="submission" date="2009-08" db="EMBL/GenBank/DDBJ databases">
        <title>The complete genome of Chitinophaga pinensis DSM 2588.</title>
        <authorList>
            <consortium name="US DOE Joint Genome Institute (JGI-PGF)"/>
            <person name="Lucas S."/>
            <person name="Copeland A."/>
            <person name="Lapidus A."/>
            <person name="Glavina del Rio T."/>
            <person name="Dalin E."/>
            <person name="Tice H."/>
            <person name="Bruce D."/>
            <person name="Goodwin L."/>
            <person name="Pitluck S."/>
            <person name="Kyrpides N."/>
            <person name="Mavromatis K."/>
            <person name="Ivanova N."/>
            <person name="Mikhailova N."/>
            <person name="Sims D."/>
            <person name="Meinche L."/>
            <person name="Brettin T."/>
            <person name="Detter J.C."/>
            <person name="Han C."/>
            <person name="Larimer F."/>
            <person name="Land M."/>
            <person name="Hauser L."/>
            <person name="Markowitz V."/>
            <person name="Cheng J.-F."/>
            <person name="Hugenholtz P."/>
            <person name="Woyke T."/>
            <person name="Wu D."/>
            <person name="Spring S."/>
            <person name="Klenk H.-P."/>
            <person name="Eisen J.A."/>
        </authorList>
    </citation>
    <scope>NUCLEOTIDE SEQUENCE [LARGE SCALE GENOMIC DNA]</scope>
    <source>
        <strain evidence="9">ATCC 43595 / DSM 2588 / LMG 13176 / NBRC 15968 / NCIMB 11800 / UQM 2034</strain>
    </source>
</reference>
<evidence type="ECO:0000313" key="9">
    <source>
        <dbReference type="Proteomes" id="UP000002215"/>
    </source>
</evidence>
<dbReference type="Proteomes" id="UP000002215">
    <property type="component" value="Chromosome"/>
</dbReference>
<organism evidence="8 9">
    <name type="scientific">Chitinophaga pinensis (strain ATCC 43595 / DSM 2588 / LMG 13176 / NBRC 15968 / NCIMB 11800 / UQM 2034)</name>
    <dbReference type="NCBI Taxonomy" id="485918"/>
    <lineage>
        <taxon>Bacteria</taxon>
        <taxon>Pseudomonadati</taxon>
        <taxon>Bacteroidota</taxon>
        <taxon>Chitinophagia</taxon>
        <taxon>Chitinophagales</taxon>
        <taxon>Chitinophagaceae</taxon>
        <taxon>Chitinophaga</taxon>
    </lineage>
</organism>
<keyword evidence="5 6" id="KW-0472">Membrane</keyword>
<keyword evidence="4 6" id="KW-1133">Transmembrane helix</keyword>
<evidence type="ECO:0000256" key="4">
    <source>
        <dbReference type="ARBA" id="ARBA00022989"/>
    </source>
</evidence>
<dbReference type="OrthoDB" id="982116at2"/>
<accession>A0A979G8C6</accession>
<comment type="subcellular location">
    <subcellularLocation>
        <location evidence="1">Cell membrane</location>
        <topology evidence="1">Multi-pass membrane protein</topology>
    </subcellularLocation>
</comment>
<proteinExistence type="predicted"/>
<evidence type="ECO:0000256" key="1">
    <source>
        <dbReference type="ARBA" id="ARBA00004651"/>
    </source>
</evidence>